<dbReference type="Proteomes" id="UP000319836">
    <property type="component" value="Unassembled WGS sequence"/>
</dbReference>
<proteinExistence type="predicted"/>
<protein>
    <submittedName>
        <fullName evidence="2">Uncharacterized protein</fullName>
    </submittedName>
</protein>
<dbReference type="EMBL" id="VBPA01000314">
    <property type="protein sequence ID" value="TMQ69293.1"/>
    <property type="molecule type" value="Genomic_DNA"/>
</dbReference>
<organism evidence="2 3">
    <name type="scientific">Eiseniibacteriota bacterium</name>
    <dbReference type="NCBI Taxonomy" id="2212470"/>
    <lineage>
        <taxon>Bacteria</taxon>
        <taxon>Candidatus Eiseniibacteriota</taxon>
    </lineage>
</organism>
<gene>
    <name evidence="2" type="ORF">E6K80_12225</name>
</gene>
<feature type="non-terminal residue" evidence="2">
    <location>
        <position position="223"/>
    </location>
</feature>
<accession>A0A538U0B0</accession>
<evidence type="ECO:0000313" key="2">
    <source>
        <dbReference type="EMBL" id="TMQ69293.1"/>
    </source>
</evidence>
<feature type="region of interest" description="Disordered" evidence="1">
    <location>
        <begin position="201"/>
        <end position="223"/>
    </location>
</feature>
<feature type="compositionally biased region" description="Basic and acidic residues" evidence="1">
    <location>
        <begin position="209"/>
        <end position="223"/>
    </location>
</feature>
<sequence length="223" mass="24167">MHTHLDAGVKARRAALSLLDVQSGDRRHRSEQRRLEGEADARRDRVRDLLRIETHHRAHDVLDCESDAEPLHPAVAETEHGGGPHLEAEVEAGAVRRAAGQLLAAHLDDPTHPPAAAAERTSIPERDLGLTIGEIVRNDRVAVIAAFDAAHSELTVTGGNRSPAPIRQHEPGEIFVGVEIARALLAGLQLGAWHVCQSSGIPHPPARVVGDRAERTAKRERAR</sequence>
<reference evidence="2 3" key="1">
    <citation type="journal article" date="2019" name="Nat. Microbiol.">
        <title>Mediterranean grassland soil C-N compound turnover is dependent on rainfall and depth, and is mediated by genomically divergent microorganisms.</title>
        <authorList>
            <person name="Diamond S."/>
            <person name="Andeer P.F."/>
            <person name="Li Z."/>
            <person name="Crits-Christoph A."/>
            <person name="Burstein D."/>
            <person name="Anantharaman K."/>
            <person name="Lane K.R."/>
            <person name="Thomas B.C."/>
            <person name="Pan C."/>
            <person name="Northen T.R."/>
            <person name="Banfield J.F."/>
        </authorList>
    </citation>
    <scope>NUCLEOTIDE SEQUENCE [LARGE SCALE GENOMIC DNA]</scope>
    <source>
        <strain evidence="2">WS_10</strain>
    </source>
</reference>
<evidence type="ECO:0000313" key="3">
    <source>
        <dbReference type="Proteomes" id="UP000319836"/>
    </source>
</evidence>
<comment type="caution">
    <text evidence="2">The sequence shown here is derived from an EMBL/GenBank/DDBJ whole genome shotgun (WGS) entry which is preliminary data.</text>
</comment>
<evidence type="ECO:0000256" key="1">
    <source>
        <dbReference type="SAM" id="MobiDB-lite"/>
    </source>
</evidence>
<name>A0A538U0B0_UNCEI</name>
<dbReference type="AlphaFoldDB" id="A0A538U0B0"/>